<dbReference type="GO" id="GO:0004674">
    <property type="term" value="F:protein serine/threonine kinase activity"/>
    <property type="evidence" value="ECO:0007669"/>
    <property type="project" value="UniProtKB-KW"/>
</dbReference>
<dbReference type="GO" id="GO:0005524">
    <property type="term" value="F:ATP binding"/>
    <property type="evidence" value="ECO:0007669"/>
    <property type="project" value="UniProtKB-UniRule"/>
</dbReference>
<comment type="similarity">
    <text evidence="4">Belongs to the protein kinase superfamily.</text>
</comment>
<proteinExistence type="inferred from homology"/>
<keyword evidence="4" id="KW-0723">Serine/threonine-protein kinase</keyword>
<dbReference type="AlphaFoldDB" id="A0A6A6T457"/>
<keyword evidence="7" id="KW-1185">Reference proteome</keyword>
<dbReference type="InterPro" id="IPR017441">
    <property type="entry name" value="Protein_kinase_ATP_BS"/>
</dbReference>
<dbReference type="PROSITE" id="PS00107">
    <property type="entry name" value="PROTEIN_KINASE_ATP"/>
    <property type="match status" value="1"/>
</dbReference>
<name>A0A6A6T457_9PLEO</name>
<protein>
    <submittedName>
        <fullName evidence="6">Kinase-like protein</fullName>
    </submittedName>
</protein>
<dbReference type="CDD" id="cd00180">
    <property type="entry name" value="PKc"/>
    <property type="match status" value="1"/>
</dbReference>
<dbReference type="Gene3D" id="1.10.510.10">
    <property type="entry name" value="Transferase(Phosphotransferase) domain 1"/>
    <property type="match status" value="1"/>
</dbReference>
<dbReference type="InterPro" id="IPR011009">
    <property type="entry name" value="Kinase-like_dom_sf"/>
</dbReference>
<feature type="non-terminal residue" evidence="6">
    <location>
        <position position="207"/>
    </location>
</feature>
<feature type="domain" description="Protein kinase" evidence="5">
    <location>
        <begin position="3"/>
        <end position="207"/>
    </location>
</feature>
<dbReference type="PROSITE" id="PS00108">
    <property type="entry name" value="PROTEIN_KINASE_ST"/>
    <property type="match status" value="1"/>
</dbReference>
<dbReference type="InterPro" id="IPR008271">
    <property type="entry name" value="Ser/Thr_kinase_AS"/>
</dbReference>
<dbReference type="PANTHER" id="PTHR44167:SF25">
    <property type="entry name" value="PROTEIN KINASE DOMAIN CONTAINING PROTEIN"/>
    <property type="match status" value="1"/>
</dbReference>
<organism evidence="6 7">
    <name type="scientific">Lophiostoma macrostomum CBS 122681</name>
    <dbReference type="NCBI Taxonomy" id="1314788"/>
    <lineage>
        <taxon>Eukaryota</taxon>
        <taxon>Fungi</taxon>
        <taxon>Dikarya</taxon>
        <taxon>Ascomycota</taxon>
        <taxon>Pezizomycotina</taxon>
        <taxon>Dothideomycetes</taxon>
        <taxon>Pleosporomycetidae</taxon>
        <taxon>Pleosporales</taxon>
        <taxon>Lophiostomataceae</taxon>
        <taxon>Lophiostoma</taxon>
    </lineage>
</organism>
<keyword evidence="1 3" id="KW-0547">Nucleotide-binding</keyword>
<reference evidence="6" key="1">
    <citation type="journal article" date="2020" name="Stud. Mycol.">
        <title>101 Dothideomycetes genomes: a test case for predicting lifestyles and emergence of pathogens.</title>
        <authorList>
            <person name="Haridas S."/>
            <person name="Albert R."/>
            <person name="Binder M."/>
            <person name="Bloem J."/>
            <person name="Labutti K."/>
            <person name="Salamov A."/>
            <person name="Andreopoulos B."/>
            <person name="Baker S."/>
            <person name="Barry K."/>
            <person name="Bills G."/>
            <person name="Bluhm B."/>
            <person name="Cannon C."/>
            <person name="Castanera R."/>
            <person name="Culley D."/>
            <person name="Daum C."/>
            <person name="Ezra D."/>
            <person name="Gonzalez J."/>
            <person name="Henrissat B."/>
            <person name="Kuo A."/>
            <person name="Liang C."/>
            <person name="Lipzen A."/>
            <person name="Lutzoni F."/>
            <person name="Magnuson J."/>
            <person name="Mondo S."/>
            <person name="Nolan M."/>
            <person name="Ohm R."/>
            <person name="Pangilinan J."/>
            <person name="Park H.-J."/>
            <person name="Ramirez L."/>
            <person name="Alfaro M."/>
            <person name="Sun H."/>
            <person name="Tritt A."/>
            <person name="Yoshinaga Y."/>
            <person name="Zwiers L.-H."/>
            <person name="Turgeon B."/>
            <person name="Goodwin S."/>
            <person name="Spatafora J."/>
            <person name="Crous P."/>
            <person name="Grigoriev I."/>
        </authorList>
    </citation>
    <scope>NUCLEOTIDE SEQUENCE</scope>
    <source>
        <strain evidence="6">CBS 122681</strain>
    </source>
</reference>
<dbReference type="Pfam" id="PF00069">
    <property type="entry name" value="Pkinase"/>
    <property type="match status" value="1"/>
</dbReference>
<dbReference type="PANTHER" id="PTHR44167">
    <property type="entry name" value="OVARIAN-SPECIFIC SERINE/THREONINE-PROTEIN KINASE LOK-RELATED"/>
    <property type="match status" value="1"/>
</dbReference>
<dbReference type="GO" id="GO:0005634">
    <property type="term" value="C:nucleus"/>
    <property type="evidence" value="ECO:0007669"/>
    <property type="project" value="TreeGrafter"/>
</dbReference>
<evidence type="ECO:0000256" key="3">
    <source>
        <dbReference type="PROSITE-ProRule" id="PRU10141"/>
    </source>
</evidence>
<evidence type="ECO:0000256" key="1">
    <source>
        <dbReference type="ARBA" id="ARBA00022741"/>
    </source>
</evidence>
<evidence type="ECO:0000313" key="6">
    <source>
        <dbReference type="EMBL" id="KAF2653314.1"/>
    </source>
</evidence>
<evidence type="ECO:0000259" key="5">
    <source>
        <dbReference type="PROSITE" id="PS50011"/>
    </source>
</evidence>
<keyword evidence="2 3" id="KW-0067">ATP-binding</keyword>
<dbReference type="Proteomes" id="UP000799324">
    <property type="component" value="Unassembled WGS sequence"/>
</dbReference>
<dbReference type="InterPro" id="IPR000719">
    <property type="entry name" value="Prot_kinase_dom"/>
</dbReference>
<accession>A0A6A6T457</accession>
<keyword evidence="6" id="KW-0808">Transferase</keyword>
<gene>
    <name evidence="6" type="ORF">K491DRAFT_567502</name>
</gene>
<evidence type="ECO:0000313" key="7">
    <source>
        <dbReference type="Proteomes" id="UP000799324"/>
    </source>
</evidence>
<feature type="binding site" evidence="3">
    <location>
        <position position="32"/>
    </location>
    <ligand>
        <name>ATP</name>
        <dbReference type="ChEBI" id="CHEBI:30616"/>
    </ligand>
</feature>
<evidence type="ECO:0000256" key="2">
    <source>
        <dbReference type="ARBA" id="ARBA00022840"/>
    </source>
</evidence>
<dbReference type="SMART" id="SM00220">
    <property type="entry name" value="S_TKc"/>
    <property type="match status" value="1"/>
</dbReference>
<dbReference type="Gene3D" id="3.30.200.20">
    <property type="entry name" value="Phosphorylase Kinase, domain 1"/>
    <property type="match status" value="1"/>
</dbReference>
<dbReference type="GO" id="GO:0005737">
    <property type="term" value="C:cytoplasm"/>
    <property type="evidence" value="ECO:0007669"/>
    <property type="project" value="TreeGrafter"/>
</dbReference>
<dbReference type="PROSITE" id="PS50011">
    <property type="entry name" value="PROTEIN_KINASE_DOM"/>
    <property type="match status" value="1"/>
</dbReference>
<feature type="non-terminal residue" evidence="6">
    <location>
        <position position="1"/>
    </location>
</feature>
<keyword evidence="6" id="KW-0418">Kinase</keyword>
<evidence type="ECO:0000256" key="4">
    <source>
        <dbReference type="RuleBase" id="RU000304"/>
    </source>
</evidence>
<dbReference type="EMBL" id="MU004383">
    <property type="protein sequence ID" value="KAF2653314.1"/>
    <property type="molecule type" value="Genomic_DNA"/>
</dbReference>
<sequence>LPFKHVQYIGQGGSAVIEKVAHKSTNDIFALKTFRRYNARQFERAISAFRNEVSITKRLSSHTHMIQIQGTYVCDRQLIMALSPVANGGDLASYLTEALESGIEREQEIVLNRAFGCLANGLAHIHKHTIRHKDIKPQNILIHDGRVVYTDFGLSFDADQQDTTTVGYPGACTRRYCAPEVQDWANRNRKSDVWSLGCVFVEILDVL</sequence>
<dbReference type="GO" id="GO:0044773">
    <property type="term" value="P:mitotic DNA damage checkpoint signaling"/>
    <property type="evidence" value="ECO:0007669"/>
    <property type="project" value="TreeGrafter"/>
</dbReference>
<dbReference type="OrthoDB" id="4062651at2759"/>
<dbReference type="SUPFAM" id="SSF56112">
    <property type="entry name" value="Protein kinase-like (PK-like)"/>
    <property type="match status" value="1"/>
</dbReference>